<dbReference type="Proteomes" id="UP000249794">
    <property type="component" value="Unassembled WGS sequence"/>
</dbReference>
<name>A0A2W4YU98_9CYAN</name>
<feature type="compositionally biased region" description="Basic and acidic residues" evidence="1">
    <location>
        <begin position="1"/>
        <end position="21"/>
    </location>
</feature>
<comment type="caution">
    <text evidence="2">The sequence shown here is derived from an EMBL/GenBank/DDBJ whole genome shotgun (WGS) entry which is preliminary data.</text>
</comment>
<reference evidence="3" key="1">
    <citation type="submission" date="2018-04" db="EMBL/GenBank/DDBJ databases">
        <authorList>
            <person name="Cornet L."/>
        </authorList>
    </citation>
    <scope>NUCLEOTIDE SEQUENCE [LARGE SCALE GENOMIC DNA]</scope>
</reference>
<dbReference type="EMBL" id="QBMP01000308">
    <property type="protein sequence ID" value="PZO46458.1"/>
    <property type="molecule type" value="Genomic_DNA"/>
</dbReference>
<organism evidence="2 3">
    <name type="scientific">Phormidesmis priestleyi</name>
    <dbReference type="NCBI Taxonomy" id="268141"/>
    <lineage>
        <taxon>Bacteria</taxon>
        <taxon>Bacillati</taxon>
        <taxon>Cyanobacteriota</taxon>
        <taxon>Cyanophyceae</taxon>
        <taxon>Leptolyngbyales</taxon>
        <taxon>Leptolyngbyaceae</taxon>
        <taxon>Phormidesmis</taxon>
    </lineage>
</organism>
<sequence>MSAEQKQLEKLYRLPHRKDANASEPSTVLQKMGQSLIQFFTDTQQVRIWTKETSKGKVWFAYDPMLDRKISHVSEDDLRTWIEGRYHQ</sequence>
<evidence type="ECO:0000256" key="1">
    <source>
        <dbReference type="SAM" id="MobiDB-lite"/>
    </source>
</evidence>
<evidence type="ECO:0000313" key="2">
    <source>
        <dbReference type="EMBL" id="PZO46458.1"/>
    </source>
</evidence>
<proteinExistence type="predicted"/>
<protein>
    <submittedName>
        <fullName evidence="2">Uncharacterized protein</fullName>
    </submittedName>
</protein>
<reference evidence="2 3" key="2">
    <citation type="submission" date="2018-06" db="EMBL/GenBank/DDBJ databases">
        <title>Metagenomic assembly of (sub)arctic Cyanobacteria and their associated microbiome from non-axenic cultures.</title>
        <authorList>
            <person name="Baurain D."/>
        </authorList>
    </citation>
    <scope>NUCLEOTIDE SEQUENCE [LARGE SCALE GENOMIC DNA]</scope>
    <source>
        <strain evidence="2">ULC027bin1</strain>
    </source>
</reference>
<feature type="region of interest" description="Disordered" evidence="1">
    <location>
        <begin position="1"/>
        <end position="27"/>
    </location>
</feature>
<accession>A0A2W4YU98</accession>
<gene>
    <name evidence="2" type="ORF">DCF15_20215</name>
</gene>
<evidence type="ECO:0000313" key="3">
    <source>
        <dbReference type="Proteomes" id="UP000249794"/>
    </source>
</evidence>
<dbReference type="AlphaFoldDB" id="A0A2W4YU98"/>